<dbReference type="EMBL" id="JARJCW010000033">
    <property type="protein sequence ID" value="KAJ7208536.1"/>
    <property type="molecule type" value="Genomic_DNA"/>
</dbReference>
<reference evidence="1" key="1">
    <citation type="submission" date="2023-03" db="EMBL/GenBank/DDBJ databases">
        <title>Massive genome expansion in bonnet fungi (Mycena s.s.) driven by repeated elements and novel gene families across ecological guilds.</title>
        <authorList>
            <consortium name="Lawrence Berkeley National Laboratory"/>
            <person name="Harder C.B."/>
            <person name="Miyauchi S."/>
            <person name="Viragh M."/>
            <person name="Kuo A."/>
            <person name="Thoen E."/>
            <person name="Andreopoulos B."/>
            <person name="Lu D."/>
            <person name="Skrede I."/>
            <person name="Drula E."/>
            <person name="Henrissat B."/>
            <person name="Morin E."/>
            <person name="Kohler A."/>
            <person name="Barry K."/>
            <person name="LaButti K."/>
            <person name="Morin E."/>
            <person name="Salamov A."/>
            <person name="Lipzen A."/>
            <person name="Mereny Z."/>
            <person name="Hegedus B."/>
            <person name="Baldrian P."/>
            <person name="Stursova M."/>
            <person name="Weitz H."/>
            <person name="Taylor A."/>
            <person name="Grigoriev I.V."/>
            <person name="Nagy L.G."/>
            <person name="Martin F."/>
            <person name="Kauserud H."/>
        </authorList>
    </citation>
    <scope>NUCLEOTIDE SEQUENCE</scope>
    <source>
        <strain evidence="1">9144</strain>
    </source>
</reference>
<protein>
    <submittedName>
        <fullName evidence="1">Uncharacterized protein</fullName>
    </submittedName>
</protein>
<evidence type="ECO:0000313" key="2">
    <source>
        <dbReference type="Proteomes" id="UP001219525"/>
    </source>
</evidence>
<gene>
    <name evidence="1" type="ORF">GGX14DRAFT_395686</name>
</gene>
<sequence length="277" mass="28210">MGLGAKYIIWVQSRRADHNGSDSSHGSEVPKGWRLERNGVGVGHVKLPGEVEDPRERVLNVEFVRIAAPSAQQLDFVVTVPGGSCLGGGAAAEAVTCEFSWVDAGAARGSSDGDGDSPAEGVVLGAREGEVDVAAVVEIREEFDGVAAEEAGVGEAVCGVQGGMAFHDPGLELGKDCEEDGSCNGLYGLAFLLAMETFDPTYEPLDDGGFADGERQVRVNVHGAHGGEVALNGLGLHTAGEAGDSGHNGGLGGGEDGAVGIIEVVEADEVDKTSLAS</sequence>
<dbReference type="Proteomes" id="UP001219525">
    <property type="component" value="Unassembled WGS sequence"/>
</dbReference>
<keyword evidence="2" id="KW-1185">Reference proteome</keyword>
<comment type="caution">
    <text evidence="1">The sequence shown here is derived from an EMBL/GenBank/DDBJ whole genome shotgun (WGS) entry which is preliminary data.</text>
</comment>
<name>A0AAD6VDY4_9AGAR</name>
<organism evidence="1 2">
    <name type="scientific">Mycena pura</name>
    <dbReference type="NCBI Taxonomy" id="153505"/>
    <lineage>
        <taxon>Eukaryota</taxon>
        <taxon>Fungi</taxon>
        <taxon>Dikarya</taxon>
        <taxon>Basidiomycota</taxon>
        <taxon>Agaricomycotina</taxon>
        <taxon>Agaricomycetes</taxon>
        <taxon>Agaricomycetidae</taxon>
        <taxon>Agaricales</taxon>
        <taxon>Marasmiineae</taxon>
        <taxon>Mycenaceae</taxon>
        <taxon>Mycena</taxon>
    </lineage>
</organism>
<proteinExistence type="predicted"/>
<accession>A0AAD6VDY4</accession>
<evidence type="ECO:0000313" key="1">
    <source>
        <dbReference type="EMBL" id="KAJ7208536.1"/>
    </source>
</evidence>
<dbReference type="AlphaFoldDB" id="A0AAD6VDY4"/>